<organism evidence="3 4">
    <name type="scientific">Sclerotinia sclerotiorum (strain ATCC 18683 / 1980 / Ss-1)</name>
    <name type="common">White mold</name>
    <name type="synonym">Whetzelinia sclerotiorum</name>
    <dbReference type="NCBI Taxonomy" id="665079"/>
    <lineage>
        <taxon>Eukaryota</taxon>
        <taxon>Fungi</taxon>
        <taxon>Dikarya</taxon>
        <taxon>Ascomycota</taxon>
        <taxon>Pezizomycotina</taxon>
        <taxon>Leotiomycetes</taxon>
        <taxon>Helotiales</taxon>
        <taxon>Sclerotiniaceae</taxon>
        <taxon>Sclerotinia</taxon>
    </lineage>
</organism>
<dbReference type="eggNOG" id="KOG1200">
    <property type="taxonomic scope" value="Eukaryota"/>
</dbReference>
<dbReference type="OMA" id="IGHEGAN"/>
<dbReference type="EMBL" id="CH476623">
    <property type="protein sequence ID" value="EDN99523.1"/>
    <property type="molecule type" value="Genomic_DNA"/>
</dbReference>
<dbReference type="PRINTS" id="PR00080">
    <property type="entry name" value="SDRFAMILY"/>
</dbReference>
<dbReference type="AlphaFoldDB" id="A7EAP5"/>
<dbReference type="CDD" id="cd05233">
    <property type="entry name" value="SDR_c"/>
    <property type="match status" value="1"/>
</dbReference>
<dbReference type="Gene3D" id="3.40.50.720">
    <property type="entry name" value="NAD(P)-binding Rossmann-like Domain"/>
    <property type="match status" value="1"/>
</dbReference>
<dbReference type="Proteomes" id="UP000001312">
    <property type="component" value="Unassembled WGS sequence"/>
</dbReference>
<reference evidence="4" key="1">
    <citation type="journal article" date="2011" name="PLoS Genet.">
        <title>Genomic analysis of the necrotrophic fungal pathogens Sclerotinia sclerotiorum and Botrytis cinerea.</title>
        <authorList>
            <person name="Amselem J."/>
            <person name="Cuomo C.A."/>
            <person name="van Kan J.A."/>
            <person name="Viaud M."/>
            <person name="Benito E.P."/>
            <person name="Couloux A."/>
            <person name="Coutinho P.M."/>
            <person name="de Vries R.P."/>
            <person name="Dyer P.S."/>
            <person name="Fillinger S."/>
            <person name="Fournier E."/>
            <person name="Gout L."/>
            <person name="Hahn M."/>
            <person name="Kohn L."/>
            <person name="Lapalu N."/>
            <person name="Plummer K.M."/>
            <person name="Pradier J.M."/>
            <person name="Quevillon E."/>
            <person name="Sharon A."/>
            <person name="Simon A."/>
            <person name="ten Have A."/>
            <person name="Tudzynski B."/>
            <person name="Tudzynski P."/>
            <person name="Wincker P."/>
            <person name="Andrew M."/>
            <person name="Anthouard V."/>
            <person name="Beever R.E."/>
            <person name="Beffa R."/>
            <person name="Benoit I."/>
            <person name="Bouzid O."/>
            <person name="Brault B."/>
            <person name="Chen Z."/>
            <person name="Choquer M."/>
            <person name="Collemare J."/>
            <person name="Cotton P."/>
            <person name="Danchin E.G."/>
            <person name="Da Silva C."/>
            <person name="Gautier A."/>
            <person name="Giraud C."/>
            <person name="Giraud T."/>
            <person name="Gonzalez C."/>
            <person name="Grossetete S."/>
            <person name="Guldener U."/>
            <person name="Henrissat B."/>
            <person name="Howlett B.J."/>
            <person name="Kodira C."/>
            <person name="Kretschmer M."/>
            <person name="Lappartient A."/>
            <person name="Leroch M."/>
            <person name="Levis C."/>
            <person name="Mauceli E."/>
            <person name="Neuveglise C."/>
            <person name="Oeser B."/>
            <person name="Pearson M."/>
            <person name="Poulain J."/>
            <person name="Poussereau N."/>
            <person name="Quesneville H."/>
            <person name="Rascle C."/>
            <person name="Schumacher J."/>
            <person name="Segurens B."/>
            <person name="Sexton A."/>
            <person name="Silva E."/>
            <person name="Sirven C."/>
            <person name="Soanes D.M."/>
            <person name="Talbot N.J."/>
            <person name="Templeton M."/>
            <person name="Yandava C."/>
            <person name="Yarden O."/>
            <person name="Zeng Q."/>
            <person name="Rollins J.A."/>
            <person name="Lebrun M.H."/>
            <person name="Dickman M."/>
        </authorList>
    </citation>
    <scope>NUCLEOTIDE SEQUENCE [LARGE SCALE GENOMIC DNA]</scope>
    <source>
        <strain evidence="4">ATCC 18683 / 1980 / Ss-1</strain>
    </source>
</reference>
<dbReference type="GeneID" id="5492726"/>
<comment type="similarity">
    <text evidence="1">Belongs to the short-chain dehydrogenases/reductases (SDR) family.</text>
</comment>
<protein>
    <recommendedName>
        <fullName evidence="5">3-oxoacyl-[acyl-carrier-protein] reductase</fullName>
    </recommendedName>
</protein>
<dbReference type="InterPro" id="IPR036291">
    <property type="entry name" value="NAD(P)-bd_dom_sf"/>
</dbReference>
<name>A7EAP5_SCLS1</name>
<evidence type="ECO:0000256" key="2">
    <source>
        <dbReference type="ARBA" id="ARBA00023002"/>
    </source>
</evidence>
<dbReference type="KEGG" id="ssl:SS1G_02377"/>
<sequence>MGTSTRVGMGINPGMRISLRRQTKNHLTCNFRGGNHAVLSTGMRSANSGCTFLRSRGFSTRSSLLSDSASASAPGSSSVFSKITNAPTIKPSVLANKTILVTGASRGIGRAIALRFAWEGGRLVLVGRNREGVGEVGGGDWGDVGKREFWEEEFGRGKRADGQPKPKIDILINAAGLTHASPLITTSPSLIENILQTNLMGTIWGCKVIGKDMLSRREGGRGSAAYAASKAGVLGLTRALAAEMGSAGIRVNAIVPGYVETDMTRVS</sequence>
<dbReference type="RefSeq" id="XP_001596161.1">
    <property type="nucleotide sequence ID" value="XM_001596111.1"/>
</dbReference>
<evidence type="ECO:0008006" key="5">
    <source>
        <dbReference type="Google" id="ProtNLM"/>
    </source>
</evidence>
<dbReference type="InParanoid" id="A7EAP5"/>
<dbReference type="STRING" id="665079.A7EAP5"/>
<evidence type="ECO:0000256" key="1">
    <source>
        <dbReference type="ARBA" id="ARBA00006484"/>
    </source>
</evidence>
<dbReference type="PANTHER" id="PTHR42760:SF133">
    <property type="entry name" value="3-OXOACYL-[ACYL-CARRIER-PROTEIN] REDUCTASE"/>
    <property type="match status" value="1"/>
</dbReference>
<dbReference type="GO" id="GO:0016491">
    <property type="term" value="F:oxidoreductase activity"/>
    <property type="evidence" value="ECO:0007669"/>
    <property type="project" value="UniProtKB-KW"/>
</dbReference>
<gene>
    <name evidence="3" type="ORF">SS1G_02377</name>
</gene>
<dbReference type="Pfam" id="PF13561">
    <property type="entry name" value="adh_short_C2"/>
    <property type="match status" value="1"/>
</dbReference>
<proteinExistence type="inferred from homology"/>
<dbReference type="PRINTS" id="PR00081">
    <property type="entry name" value="GDHRDH"/>
</dbReference>
<keyword evidence="2" id="KW-0560">Oxidoreductase</keyword>
<dbReference type="SUPFAM" id="SSF51735">
    <property type="entry name" value="NAD(P)-binding Rossmann-fold domains"/>
    <property type="match status" value="1"/>
</dbReference>
<accession>A7EAP5</accession>
<evidence type="ECO:0000313" key="4">
    <source>
        <dbReference type="Proteomes" id="UP000001312"/>
    </source>
</evidence>
<dbReference type="PANTHER" id="PTHR42760">
    <property type="entry name" value="SHORT-CHAIN DEHYDROGENASES/REDUCTASES FAMILY MEMBER"/>
    <property type="match status" value="1"/>
</dbReference>
<dbReference type="HOGENOM" id="CLU_1042663_0_0_1"/>
<keyword evidence="4" id="KW-1185">Reference proteome</keyword>
<evidence type="ECO:0000313" key="3">
    <source>
        <dbReference type="EMBL" id="EDN99523.1"/>
    </source>
</evidence>
<dbReference type="InterPro" id="IPR002347">
    <property type="entry name" value="SDR_fam"/>
</dbReference>